<gene>
    <name evidence="1" type="ORF">HAINFHK1212_0718</name>
</gene>
<accession>A0A7G2JWX2</accession>
<sequence>MIWSRFKFHTWILAGLGFSLMVLSISNATRNF</sequence>
<dbReference type="AlphaFoldDB" id="A0A7G2JWX2"/>
<feature type="non-terminal residue" evidence="1">
    <location>
        <position position="32"/>
    </location>
</feature>
<proteinExistence type="predicted"/>
<comment type="caution">
    <text evidence="1">The sequence shown here is derived from an EMBL/GenBank/DDBJ whole genome shotgun (WGS) entry which is preliminary data.</text>
</comment>
<dbReference type="EMBL" id="ABFC01001181">
    <property type="protein sequence ID" value="EFA27707.1"/>
    <property type="molecule type" value="Genomic_DNA"/>
</dbReference>
<evidence type="ECO:0000313" key="1">
    <source>
        <dbReference type="EMBL" id="EFA27707.1"/>
    </source>
</evidence>
<organism evidence="1">
    <name type="scientific">Haemophilus influenzae HK1212</name>
    <dbReference type="NCBI Taxonomy" id="456482"/>
    <lineage>
        <taxon>Bacteria</taxon>
        <taxon>Pseudomonadati</taxon>
        <taxon>Pseudomonadota</taxon>
        <taxon>Gammaproteobacteria</taxon>
        <taxon>Pasteurellales</taxon>
        <taxon>Pasteurellaceae</taxon>
        <taxon>Haemophilus</taxon>
    </lineage>
</organism>
<reference evidence="1" key="1">
    <citation type="journal article" date="2010" name="Genomics">
        <title>Tracing phylogenomic events leading to diversity of Haemophilus influenzae and the emergence of Brazilian Purpuric Fever (BPF)-associated clones.</title>
        <authorList>
            <person name="Papazisi L."/>
            <person name="Ratnayake S."/>
            <person name="Remortel B.G."/>
            <person name="Bock G.R."/>
            <person name="Liang W."/>
            <person name="Saeed A.I."/>
            <person name="Liu J."/>
            <person name="Fleischmann R.D."/>
            <person name="Kilian M."/>
            <person name="Peterson S.N."/>
        </authorList>
    </citation>
    <scope>NUCLEOTIDE SEQUENCE [LARGE SCALE GENOMIC DNA]</scope>
    <source>
        <strain evidence="1">HK1212</strain>
    </source>
</reference>
<protein>
    <submittedName>
        <fullName evidence="1">Uncharacterized protein</fullName>
    </submittedName>
</protein>
<name>A0A7G2JWX2_HAEIF</name>